<dbReference type="Pfam" id="PF13456">
    <property type="entry name" value="RVT_3"/>
    <property type="match status" value="1"/>
</dbReference>
<reference evidence="3 4" key="1">
    <citation type="submission" date="2021-03" db="EMBL/GenBank/DDBJ databases">
        <authorList>
            <person name="King G.J."/>
            <person name="Bancroft I."/>
            <person name="Baten A."/>
            <person name="Bloomfield J."/>
            <person name="Borpatragohain P."/>
            <person name="He Z."/>
            <person name="Irish N."/>
            <person name="Irwin J."/>
            <person name="Liu K."/>
            <person name="Mauleon R.P."/>
            <person name="Moore J."/>
            <person name="Morris R."/>
            <person name="Ostergaard L."/>
            <person name="Wang B."/>
            <person name="Wells R."/>
        </authorList>
    </citation>
    <scope>NUCLEOTIDE SEQUENCE [LARGE SCALE GENOMIC DNA]</scope>
    <source>
        <strain evidence="3">R-o-18</strain>
        <tissue evidence="3">Leaf</tissue>
    </source>
</reference>
<dbReference type="InterPro" id="IPR002156">
    <property type="entry name" value="RNaseH_domain"/>
</dbReference>
<dbReference type="InterPro" id="IPR044730">
    <property type="entry name" value="RNase_H-like_dom_plant"/>
</dbReference>
<sequence>MIREPEKMISELEKMISEPEKMISKPEKMIPGPEKMIPESEKMIPESETMIREPETTMPVRVFEDSRAGDDTANEVVQAATQDTMNEEPQAVCLGNICLLDGSWTLSANFSGCGWTWIDSSGNIQLMGTKNITRRESALHSEVEALRWAMENMLQHSTCQSFGTDCKELIAMVKDPQAWPSFATELERIETLQICFPDFNITYVPRAHNQTADFLAKTARSFRRELHFVARVFVIKRNVNVTARSPGVPPELSKGRYGHVSTHLDNSTCPVTGPKSRRTHNLLRNTVTPTSIYFYLQSCAQGNGNGGMSNKLLSEVILDQPVRMTLYTTLCGN</sequence>
<organism evidence="3 4">
    <name type="scientific">Brassica rapa subsp. trilocularis</name>
    <dbReference type="NCBI Taxonomy" id="1813537"/>
    <lineage>
        <taxon>Eukaryota</taxon>
        <taxon>Viridiplantae</taxon>
        <taxon>Streptophyta</taxon>
        <taxon>Embryophyta</taxon>
        <taxon>Tracheophyta</taxon>
        <taxon>Spermatophyta</taxon>
        <taxon>Magnoliopsida</taxon>
        <taxon>eudicotyledons</taxon>
        <taxon>Gunneridae</taxon>
        <taxon>Pentapetalae</taxon>
        <taxon>rosids</taxon>
        <taxon>malvids</taxon>
        <taxon>Brassicales</taxon>
        <taxon>Brassicaceae</taxon>
        <taxon>Brassiceae</taxon>
        <taxon>Brassica</taxon>
    </lineage>
</organism>
<dbReference type="Proteomes" id="UP000823674">
    <property type="component" value="Chromosome A09"/>
</dbReference>
<proteinExistence type="predicted"/>
<dbReference type="PANTHER" id="PTHR34146">
    <property type="entry name" value="POLYNUCLEOTIDYL TRANSFERASE, RIBONUCLEASE H-LIKE SUPERFAMILY PROTEIN-RELATED"/>
    <property type="match status" value="1"/>
</dbReference>
<accession>A0ABQ7LE93</accession>
<evidence type="ECO:0000259" key="2">
    <source>
        <dbReference type="Pfam" id="PF23404"/>
    </source>
</evidence>
<dbReference type="PANTHER" id="PTHR34146:SF3">
    <property type="entry name" value="POLYNUCLEOTIDYL TRANSFERASE, RIBONUCLEASE H-LIKE SUPERFAMILY PROTEIN"/>
    <property type="match status" value="1"/>
</dbReference>
<dbReference type="EMBL" id="JADBGQ010000008">
    <property type="protein sequence ID" value="KAG5384245.1"/>
    <property type="molecule type" value="Genomic_DNA"/>
</dbReference>
<dbReference type="SUPFAM" id="SSF53098">
    <property type="entry name" value="Ribonuclease H-like"/>
    <property type="match status" value="1"/>
</dbReference>
<dbReference type="InterPro" id="IPR056615">
    <property type="entry name" value="FAZ1_C"/>
</dbReference>
<evidence type="ECO:0000313" key="4">
    <source>
        <dbReference type="Proteomes" id="UP000823674"/>
    </source>
</evidence>
<evidence type="ECO:0000259" key="1">
    <source>
        <dbReference type="Pfam" id="PF13456"/>
    </source>
</evidence>
<gene>
    <name evidence="3" type="primary">A09g507900.1_BraROA</name>
    <name evidence="3" type="ORF">IGI04_035715</name>
</gene>
<keyword evidence="4" id="KW-1185">Reference proteome</keyword>
<feature type="domain" description="RNase H type-1" evidence="1">
    <location>
        <begin position="101"/>
        <end position="219"/>
    </location>
</feature>
<dbReference type="Gene3D" id="3.30.420.10">
    <property type="entry name" value="Ribonuclease H-like superfamily/Ribonuclease H"/>
    <property type="match status" value="1"/>
</dbReference>
<name>A0ABQ7LE93_BRACM</name>
<comment type="caution">
    <text evidence="3">The sequence shown here is derived from an EMBL/GenBank/DDBJ whole genome shotgun (WGS) entry which is preliminary data.</text>
</comment>
<evidence type="ECO:0008006" key="5">
    <source>
        <dbReference type="Google" id="ProtNLM"/>
    </source>
</evidence>
<dbReference type="CDD" id="cd06222">
    <property type="entry name" value="RNase_H_like"/>
    <property type="match status" value="1"/>
</dbReference>
<protein>
    <recommendedName>
        <fullName evidence="5">RNase H type-1 domain-containing protein</fullName>
    </recommendedName>
</protein>
<dbReference type="Pfam" id="PF23404">
    <property type="entry name" value="FAZ1_C"/>
    <property type="match status" value="1"/>
</dbReference>
<dbReference type="InterPro" id="IPR012337">
    <property type="entry name" value="RNaseH-like_sf"/>
</dbReference>
<feature type="domain" description="FAZ1 C-terminal region" evidence="2">
    <location>
        <begin position="4"/>
        <end position="28"/>
    </location>
</feature>
<evidence type="ECO:0000313" key="3">
    <source>
        <dbReference type="EMBL" id="KAG5384245.1"/>
    </source>
</evidence>
<dbReference type="InterPro" id="IPR036397">
    <property type="entry name" value="RNaseH_sf"/>
</dbReference>